<dbReference type="Proteomes" id="UP000726737">
    <property type="component" value="Unassembled WGS sequence"/>
</dbReference>
<proteinExistence type="predicted"/>
<accession>A0A9P6Q945</accession>
<gene>
    <name evidence="1" type="ORF">BG011_001262</name>
</gene>
<dbReference type="AlphaFoldDB" id="A0A9P6Q945"/>
<protein>
    <submittedName>
        <fullName evidence="1">Uncharacterized protein</fullName>
    </submittedName>
</protein>
<keyword evidence="2" id="KW-1185">Reference proteome</keyword>
<reference evidence="1" key="1">
    <citation type="journal article" date="2020" name="Fungal Divers.">
        <title>Resolving the Mortierellaceae phylogeny through synthesis of multi-gene phylogenetics and phylogenomics.</title>
        <authorList>
            <person name="Vandepol N."/>
            <person name="Liber J."/>
            <person name="Desiro A."/>
            <person name="Na H."/>
            <person name="Kennedy M."/>
            <person name="Barry K."/>
            <person name="Grigoriev I.V."/>
            <person name="Miller A.N."/>
            <person name="O'Donnell K."/>
            <person name="Stajich J.E."/>
            <person name="Bonito G."/>
        </authorList>
    </citation>
    <scope>NUCLEOTIDE SEQUENCE</scope>
    <source>
        <strain evidence="1">KOD948</strain>
    </source>
</reference>
<dbReference type="EMBL" id="JAAAJA010000131">
    <property type="protein sequence ID" value="KAG0261221.1"/>
    <property type="molecule type" value="Genomic_DNA"/>
</dbReference>
<evidence type="ECO:0000313" key="2">
    <source>
        <dbReference type="Proteomes" id="UP000726737"/>
    </source>
</evidence>
<name>A0A9P6Q945_9FUNG</name>
<evidence type="ECO:0000313" key="1">
    <source>
        <dbReference type="EMBL" id="KAG0261221.1"/>
    </source>
</evidence>
<comment type="caution">
    <text evidence="1">The sequence shown here is derived from an EMBL/GenBank/DDBJ whole genome shotgun (WGS) entry which is preliminary data.</text>
</comment>
<sequence length="63" mass="6818">MSAVTPLFSTARFHYHDAEQGLNKCNKNGGGGGGCQVVRGKMSMVLGEMWFAFSTGDFKAQEE</sequence>
<organism evidence="1 2">
    <name type="scientific">Mortierella polycephala</name>
    <dbReference type="NCBI Taxonomy" id="41804"/>
    <lineage>
        <taxon>Eukaryota</taxon>
        <taxon>Fungi</taxon>
        <taxon>Fungi incertae sedis</taxon>
        <taxon>Mucoromycota</taxon>
        <taxon>Mortierellomycotina</taxon>
        <taxon>Mortierellomycetes</taxon>
        <taxon>Mortierellales</taxon>
        <taxon>Mortierellaceae</taxon>
        <taxon>Mortierella</taxon>
    </lineage>
</organism>